<keyword evidence="5" id="KW-0256">Endoplasmic reticulum</keyword>
<dbReference type="Proteomes" id="UP000002669">
    <property type="component" value="Unassembled WGS sequence"/>
</dbReference>
<dbReference type="HOGENOM" id="CLU_069429_1_0_1"/>
<evidence type="ECO:0000256" key="2">
    <source>
        <dbReference type="ARBA" id="ARBA00004687"/>
    </source>
</evidence>
<sequence>MQTSSYLDFLLNIKSQPSNVPTTTSSLYDISNASIIRHISHPMSSQITPVAAAGPASQTEAKAHVQSYPPIRILSNPTAQAYSHLHPTLIGSIFALRFKALVSDPVTTLSTLLPVFAVLQIIYVIICLPAAGTALGSSNKARSSGKIGTGTKRKDAESSIGAKVVPAILSLSLPLVLGTPALAILLVLFGAPFTTHLPHTALCAAHMSILAGTGLVYVHGTDVSVWREIWSISKAVDTVWGGTVGMALGAWLGAVPIPLDWDRPWQVYPITIITGACVGYVLGCWAGRLPFLYGKRIQFSEEESEEPTPEKKDI</sequence>
<feature type="transmembrane region" description="Helical" evidence="8">
    <location>
        <begin position="197"/>
        <end position="218"/>
    </location>
</feature>
<evidence type="ECO:0000256" key="7">
    <source>
        <dbReference type="ARBA" id="ARBA00023136"/>
    </source>
</evidence>
<evidence type="ECO:0000256" key="8">
    <source>
        <dbReference type="SAM" id="Phobius"/>
    </source>
</evidence>
<dbReference type="Pfam" id="PF06699">
    <property type="entry name" value="PIG-F"/>
    <property type="match status" value="1"/>
</dbReference>
<gene>
    <name evidence="9" type="ORF">MGYG_04959</name>
</gene>
<comment type="subcellular location">
    <subcellularLocation>
        <location evidence="1">Endoplasmic reticulum membrane</location>
        <topology evidence="1">Multi-pass membrane protein</topology>
    </subcellularLocation>
</comment>
<keyword evidence="7 8" id="KW-0472">Membrane</keyword>
<dbReference type="eggNOG" id="KOG3144">
    <property type="taxonomic scope" value="Eukaryota"/>
</dbReference>
<evidence type="ECO:0000256" key="6">
    <source>
        <dbReference type="ARBA" id="ARBA00022989"/>
    </source>
</evidence>
<keyword evidence="4 8" id="KW-0812">Transmembrane</keyword>
<dbReference type="VEuPathDB" id="FungiDB:MGYG_04959"/>
<evidence type="ECO:0000256" key="3">
    <source>
        <dbReference type="ARBA" id="ARBA00022502"/>
    </source>
</evidence>
<feature type="transmembrane region" description="Helical" evidence="8">
    <location>
        <begin position="112"/>
        <end position="136"/>
    </location>
</feature>
<evidence type="ECO:0000256" key="5">
    <source>
        <dbReference type="ARBA" id="ARBA00022824"/>
    </source>
</evidence>
<dbReference type="GO" id="GO:0006506">
    <property type="term" value="P:GPI anchor biosynthetic process"/>
    <property type="evidence" value="ECO:0007669"/>
    <property type="project" value="UniProtKB-UniPathway"/>
</dbReference>
<accession>E4UXR3</accession>
<dbReference type="AlphaFoldDB" id="E4UXR3"/>
<name>E4UXR3_ARTGP</name>
<reference evidence="10" key="1">
    <citation type="journal article" date="2012" name="MBio">
        <title>Comparative genome analysis of Trichophyton rubrum and related dermatophytes reveals candidate genes involved in infection.</title>
        <authorList>
            <person name="Martinez D.A."/>
            <person name="Oliver B.G."/>
            <person name="Graeser Y."/>
            <person name="Goldberg J.M."/>
            <person name="Li W."/>
            <person name="Martinez-Rossi N.M."/>
            <person name="Monod M."/>
            <person name="Shelest E."/>
            <person name="Barton R.C."/>
            <person name="Birch E."/>
            <person name="Brakhage A.A."/>
            <person name="Chen Z."/>
            <person name="Gurr S.J."/>
            <person name="Heiman D."/>
            <person name="Heitman J."/>
            <person name="Kosti I."/>
            <person name="Rossi A."/>
            <person name="Saif S."/>
            <person name="Samalova M."/>
            <person name="Saunders C.W."/>
            <person name="Shea T."/>
            <person name="Summerbell R.C."/>
            <person name="Xu J."/>
            <person name="Young S."/>
            <person name="Zeng Q."/>
            <person name="Birren B.W."/>
            <person name="Cuomo C.A."/>
            <person name="White T.C."/>
        </authorList>
    </citation>
    <scope>NUCLEOTIDE SEQUENCE [LARGE SCALE GENOMIC DNA]</scope>
    <source>
        <strain evidence="10">ATCC MYA-4604 / CBS 118893</strain>
    </source>
</reference>
<dbReference type="InterPro" id="IPR009580">
    <property type="entry name" value="GPI_biosynthesis_protein_Pig-F"/>
</dbReference>
<evidence type="ECO:0000256" key="4">
    <source>
        <dbReference type="ARBA" id="ARBA00022692"/>
    </source>
</evidence>
<dbReference type="GeneID" id="10027638"/>
<dbReference type="OMA" id="WQRWPVT"/>
<feature type="transmembrane region" description="Helical" evidence="8">
    <location>
        <begin position="164"/>
        <end position="191"/>
    </location>
</feature>
<dbReference type="GO" id="GO:0005789">
    <property type="term" value="C:endoplasmic reticulum membrane"/>
    <property type="evidence" value="ECO:0007669"/>
    <property type="project" value="UniProtKB-SubCell"/>
</dbReference>
<organism evidence="10">
    <name type="scientific">Arthroderma gypseum (strain ATCC MYA-4604 / CBS 118893)</name>
    <name type="common">Microsporum gypseum</name>
    <dbReference type="NCBI Taxonomy" id="535722"/>
    <lineage>
        <taxon>Eukaryota</taxon>
        <taxon>Fungi</taxon>
        <taxon>Dikarya</taxon>
        <taxon>Ascomycota</taxon>
        <taxon>Pezizomycotina</taxon>
        <taxon>Eurotiomycetes</taxon>
        <taxon>Eurotiomycetidae</taxon>
        <taxon>Onygenales</taxon>
        <taxon>Arthrodermataceae</taxon>
        <taxon>Nannizzia</taxon>
    </lineage>
</organism>
<keyword evidence="3" id="KW-0337">GPI-anchor biosynthesis</keyword>
<protein>
    <submittedName>
        <fullName evidence="9">Glycosylphosphatidylinositol anchor biosynthesis protein 11</fullName>
    </submittedName>
</protein>
<comment type="pathway">
    <text evidence="2">Glycolipid biosynthesis; glycosylphosphatidylinositol-anchor biosynthesis.</text>
</comment>
<dbReference type="STRING" id="535722.E4UXR3"/>
<dbReference type="InParanoid" id="E4UXR3"/>
<evidence type="ECO:0000313" key="9">
    <source>
        <dbReference type="EMBL" id="EFR01958.1"/>
    </source>
</evidence>
<evidence type="ECO:0000256" key="1">
    <source>
        <dbReference type="ARBA" id="ARBA00004477"/>
    </source>
</evidence>
<keyword evidence="6 8" id="KW-1133">Transmembrane helix</keyword>
<dbReference type="OrthoDB" id="17366at2759"/>
<proteinExistence type="predicted"/>
<dbReference type="UniPathway" id="UPA00196"/>
<evidence type="ECO:0000313" key="10">
    <source>
        <dbReference type="Proteomes" id="UP000002669"/>
    </source>
</evidence>
<keyword evidence="10" id="KW-1185">Reference proteome</keyword>
<dbReference type="EMBL" id="DS989825">
    <property type="protein sequence ID" value="EFR01958.1"/>
    <property type="molecule type" value="Genomic_DNA"/>
</dbReference>
<dbReference type="RefSeq" id="XP_003172369.1">
    <property type="nucleotide sequence ID" value="XM_003172321.1"/>
</dbReference>
<feature type="transmembrane region" description="Helical" evidence="8">
    <location>
        <begin position="265"/>
        <end position="286"/>
    </location>
</feature>
<feature type="transmembrane region" description="Helical" evidence="8">
    <location>
        <begin position="239"/>
        <end position="259"/>
    </location>
</feature>